<dbReference type="OrthoDB" id="9788252at2"/>
<evidence type="ECO:0000256" key="3">
    <source>
        <dbReference type="ARBA" id="ARBA00022989"/>
    </source>
</evidence>
<dbReference type="Pfam" id="PF01061">
    <property type="entry name" value="ABC2_membrane"/>
    <property type="match status" value="1"/>
</dbReference>
<feature type="domain" description="ABC transmembrane type-2" evidence="6">
    <location>
        <begin position="23"/>
        <end position="251"/>
    </location>
</feature>
<comment type="subcellular location">
    <subcellularLocation>
        <location evidence="5">Cell membrane</location>
        <topology evidence="5">Multi-pass membrane protein</topology>
    </subcellularLocation>
    <subcellularLocation>
        <location evidence="1">Membrane</location>
        <topology evidence="1">Multi-pass membrane protein</topology>
    </subcellularLocation>
</comment>
<dbReference type="GO" id="GO:0043190">
    <property type="term" value="C:ATP-binding cassette (ABC) transporter complex"/>
    <property type="evidence" value="ECO:0007669"/>
    <property type="project" value="InterPro"/>
</dbReference>
<keyword evidence="3 5" id="KW-1133">Transmembrane helix</keyword>
<keyword evidence="5" id="KW-0813">Transport</keyword>
<reference evidence="8" key="1">
    <citation type="submission" date="2011-11" db="EMBL/GenBank/DDBJ databases">
        <title>Complete sequence of Desulfosporosinus orientis DSM 765.</title>
        <authorList>
            <person name="Lucas S."/>
            <person name="Han J."/>
            <person name="Lapidus A."/>
            <person name="Cheng J.-F."/>
            <person name="Goodwin L."/>
            <person name="Pitluck S."/>
            <person name="Peters L."/>
            <person name="Ovchinnikova G."/>
            <person name="Teshima H."/>
            <person name="Detter J.C."/>
            <person name="Han C."/>
            <person name="Tapia R."/>
            <person name="Land M."/>
            <person name="Hauser L."/>
            <person name="Kyrpides N."/>
            <person name="Ivanova N."/>
            <person name="Pagani I."/>
            <person name="Pester M."/>
            <person name="Spring S."/>
            <person name="Ollivier B."/>
            <person name="Rattei T."/>
            <person name="Klenk H.-P."/>
            <person name="Wagner M."/>
            <person name="Loy A."/>
            <person name="Woyke T."/>
        </authorList>
    </citation>
    <scope>NUCLEOTIDE SEQUENCE [LARGE SCALE GENOMIC DNA]</scope>
    <source>
        <strain evidence="8">ATCC 19365 / DSM 765 / NCIMB 8382 / VKM B-1628</strain>
    </source>
</reference>
<dbReference type="PANTHER" id="PTHR43229">
    <property type="entry name" value="NODULATION PROTEIN J"/>
    <property type="match status" value="1"/>
</dbReference>
<evidence type="ECO:0000259" key="6">
    <source>
        <dbReference type="PROSITE" id="PS51012"/>
    </source>
</evidence>
<dbReference type="PATRIC" id="fig|768706.3.peg.4192"/>
<feature type="transmembrane region" description="Helical" evidence="5">
    <location>
        <begin position="226"/>
        <end position="245"/>
    </location>
</feature>
<organism evidence="7 8">
    <name type="scientific">Desulfosporosinus orientis (strain ATCC 19365 / DSM 765 / NCIMB 8382 / VKM B-1628 / Singapore I)</name>
    <name type="common">Desulfotomaculum orientis</name>
    <dbReference type="NCBI Taxonomy" id="768706"/>
    <lineage>
        <taxon>Bacteria</taxon>
        <taxon>Bacillati</taxon>
        <taxon>Bacillota</taxon>
        <taxon>Clostridia</taxon>
        <taxon>Eubacteriales</taxon>
        <taxon>Desulfitobacteriaceae</taxon>
        <taxon>Desulfosporosinus</taxon>
    </lineage>
</organism>
<dbReference type="GO" id="GO:0140359">
    <property type="term" value="F:ABC-type transporter activity"/>
    <property type="evidence" value="ECO:0007669"/>
    <property type="project" value="InterPro"/>
</dbReference>
<sequence length="253" mass="27847">MKMLRETKLMFIRSMQHTLRNPIWLFLNLFQPLLYLFLFMPLLKGLGGVPGLPEGRTVEVFIPGLLVMLALFGSAFVGFGLVDEIRTGVIERLLVTPINRTAIMLGRILKDVVVLLVQCSLITLFALPFGLRVNIGGFLISLLLYAIIAIAMASMSYAFALVFKSEDTLASTLNTIALPISLLSGIMLPLALAPLWLRNLAKINPLSYAVNASRALFSGYLWNGDITIGFIIIGLLAIITFCWSVRSLNKMAA</sequence>
<evidence type="ECO:0000256" key="4">
    <source>
        <dbReference type="ARBA" id="ARBA00023136"/>
    </source>
</evidence>
<feature type="transmembrane region" description="Helical" evidence="5">
    <location>
        <begin position="137"/>
        <end position="163"/>
    </location>
</feature>
<keyword evidence="8" id="KW-1185">Reference proteome</keyword>
<dbReference type="PANTHER" id="PTHR43229:SF2">
    <property type="entry name" value="NODULATION PROTEIN J"/>
    <property type="match status" value="1"/>
</dbReference>
<feature type="transmembrane region" description="Helical" evidence="5">
    <location>
        <begin position="175"/>
        <end position="197"/>
    </location>
</feature>
<proteinExistence type="inferred from homology"/>
<accession>G7WH68</accession>
<dbReference type="InterPro" id="IPR013525">
    <property type="entry name" value="ABC2_TM"/>
</dbReference>
<gene>
    <name evidence="7" type="ordered locus">Desor_4139</name>
</gene>
<evidence type="ECO:0000313" key="8">
    <source>
        <dbReference type="Proteomes" id="UP000006346"/>
    </source>
</evidence>
<protein>
    <recommendedName>
        <fullName evidence="5">Transport permease protein</fullName>
    </recommendedName>
</protein>
<evidence type="ECO:0000256" key="5">
    <source>
        <dbReference type="RuleBase" id="RU361157"/>
    </source>
</evidence>
<name>G7WH68_DESOD</name>
<evidence type="ECO:0000256" key="2">
    <source>
        <dbReference type="ARBA" id="ARBA00022692"/>
    </source>
</evidence>
<dbReference type="KEGG" id="dor:Desor_4139"/>
<keyword evidence="2 5" id="KW-0812">Transmembrane</keyword>
<dbReference type="AlphaFoldDB" id="G7WH68"/>
<feature type="transmembrane region" description="Helical" evidence="5">
    <location>
        <begin position="21"/>
        <end position="40"/>
    </location>
</feature>
<dbReference type="eggNOG" id="COG0842">
    <property type="taxonomic scope" value="Bacteria"/>
</dbReference>
<comment type="similarity">
    <text evidence="5">Belongs to the ABC-2 integral membrane protein family.</text>
</comment>
<feature type="transmembrane region" description="Helical" evidence="5">
    <location>
        <begin position="112"/>
        <end position="131"/>
    </location>
</feature>
<dbReference type="PIRSF" id="PIRSF006648">
    <property type="entry name" value="DrrB"/>
    <property type="match status" value="1"/>
</dbReference>
<dbReference type="HOGENOM" id="CLU_039483_2_3_9"/>
<reference evidence="7 8" key="2">
    <citation type="journal article" date="2012" name="J. Bacteriol.">
        <title>Complete genome sequences of Desulfosporosinus orientis DSM765T, Desulfosporosinus youngiae DSM17734T, Desulfosporosinus meridiei DSM13257T, and Desulfosporosinus acidiphilus DSM22704T.</title>
        <authorList>
            <person name="Pester M."/>
            <person name="Brambilla E."/>
            <person name="Alazard D."/>
            <person name="Rattei T."/>
            <person name="Weinmaier T."/>
            <person name="Han J."/>
            <person name="Lucas S."/>
            <person name="Lapidus A."/>
            <person name="Cheng J.F."/>
            <person name="Goodwin L."/>
            <person name="Pitluck S."/>
            <person name="Peters L."/>
            <person name="Ovchinnikova G."/>
            <person name="Teshima H."/>
            <person name="Detter J.C."/>
            <person name="Han C.S."/>
            <person name="Tapia R."/>
            <person name="Land M.L."/>
            <person name="Hauser L."/>
            <person name="Kyrpides N.C."/>
            <person name="Ivanova N.N."/>
            <person name="Pagani I."/>
            <person name="Huntmann M."/>
            <person name="Wei C.L."/>
            <person name="Davenport K.W."/>
            <person name="Daligault H."/>
            <person name="Chain P.S."/>
            <person name="Chen A."/>
            <person name="Mavromatis K."/>
            <person name="Markowitz V."/>
            <person name="Szeto E."/>
            <person name="Mikhailova N."/>
            <person name="Pati A."/>
            <person name="Wagner M."/>
            <person name="Woyke T."/>
            <person name="Ollivier B."/>
            <person name="Klenk H.P."/>
            <person name="Spring S."/>
            <person name="Loy A."/>
        </authorList>
    </citation>
    <scope>NUCLEOTIDE SEQUENCE [LARGE SCALE GENOMIC DNA]</scope>
    <source>
        <strain evidence="8">ATCC 19365 / DSM 765 / NCIMB 8382 / VKM B-1628</strain>
    </source>
</reference>
<dbReference type="STRING" id="768706.Desor_4139"/>
<keyword evidence="5" id="KW-1003">Cell membrane</keyword>
<feature type="transmembrane region" description="Helical" evidence="5">
    <location>
        <begin position="60"/>
        <end position="82"/>
    </location>
</feature>
<dbReference type="InterPro" id="IPR047817">
    <property type="entry name" value="ABC2_TM_bact-type"/>
</dbReference>
<keyword evidence="4 5" id="KW-0472">Membrane</keyword>
<dbReference type="InterPro" id="IPR000412">
    <property type="entry name" value="ABC_2_transport"/>
</dbReference>
<dbReference type="EMBL" id="CP003108">
    <property type="protein sequence ID" value="AET69576.1"/>
    <property type="molecule type" value="Genomic_DNA"/>
</dbReference>
<dbReference type="InterPro" id="IPR051784">
    <property type="entry name" value="Nod_factor_ABC_transporter"/>
</dbReference>
<evidence type="ECO:0000256" key="1">
    <source>
        <dbReference type="ARBA" id="ARBA00004141"/>
    </source>
</evidence>
<dbReference type="Proteomes" id="UP000006346">
    <property type="component" value="Chromosome"/>
</dbReference>
<dbReference type="PROSITE" id="PS51012">
    <property type="entry name" value="ABC_TM2"/>
    <property type="match status" value="1"/>
</dbReference>
<dbReference type="PRINTS" id="PR00164">
    <property type="entry name" value="ABC2TRNSPORT"/>
</dbReference>
<evidence type="ECO:0000313" key="7">
    <source>
        <dbReference type="EMBL" id="AET69576.1"/>
    </source>
</evidence>